<dbReference type="RefSeq" id="WP_131840249.1">
    <property type="nucleotide sequence ID" value="NZ_SLWB01000016.1"/>
</dbReference>
<keyword evidence="1" id="KW-0472">Membrane</keyword>
<proteinExistence type="predicted"/>
<accession>A0A4R2EAX6</accession>
<evidence type="ECO:0000313" key="3">
    <source>
        <dbReference type="Proteomes" id="UP000294830"/>
    </source>
</evidence>
<protein>
    <submittedName>
        <fullName evidence="2">Uncharacterized protein</fullName>
    </submittedName>
</protein>
<dbReference type="AlphaFoldDB" id="A0A4R2EAX6"/>
<feature type="transmembrane region" description="Helical" evidence="1">
    <location>
        <begin position="81"/>
        <end position="107"/>
    </location>
</feature>
<keyword evidence="1" id="KW-1133">Transmembrane helix</keyword>
<feature type="transmembrane region" description="Helical" evidence="1">
    <location>
        <begin position="47"/>
        <end position="69"/>
    </location>
</feature>
<dbReference type="EMBL" id="SLWB01000016">
    <property type="protein sequence ID" value="TCN63084.1"/>
    <property type="molecule type" value="Genomic_DNA"/>
</dbReference>
<reference evidence="2 3" key="1">
    <citation type="submission" date="2019-03" db="EMBL/GenBank/DDBJ databases">
        <title>Genomic Encyclopedia of Archaeal and Bacterial Type Strains, Phase II (KMG-II): from individual species to whole genera.</title>
        <authorList>
            <person name="Goeker M."/>
        </authorList>
    </citation>
    <scope>NUCLEOTIDE SEQUENCE [LARGE SCALE GENOMIC DNA]</scope>
    <source>
        <strain evidence="2 3">RL-C</strain>
    </source>
</reference>
<organism evidence="2 3">
    <name type="scientific">Acetobacteroides hydrogenigenes</name>
    <dbReference type="NCBI Taxonomy" id="979970"/>
    <lineage>
        <taxon>Bacteria</taxon>
        <taxon>Pseudomonadati</taxon>
        <taxon>Bacteroidota</taxon>
        <taxon>Bacteroidia</taxon>
        <taxon>Bacteroidales</taxon>
        <taxon>Rikenellaceae</taxon>
        <taxon>Acetobacteroides</taxon>
    </lineage>
</organism>
<comment type="caution">
    <text evidence="2">The sequence shown here is derived from an EMBL/GenBank/DDBJ whole genome shotgun (WGS) entry which is preliminary data.</text>
</comment>
<evidence type="ECO:0000313" key="2">
    <source>
        <dbReference type="EMBL" id="TCN63084.1"/>
    </source>
</evidence>
<sequence length="117" mass="13320">MSKQHNFDEFFESAMRQDPGYGLPKSFLQGVNDRIARKLAFRIQLKMLGRTAIVLALLTVAVFVGNYVVNAFFPKYAEFTISGYVVAGVSFLILFLLFMDRVVLGYLENRQQEHSGM</sequence>
<gene>
    <name evidence="2" type="ORF">CLV25_11662</name>
</gene>
<evidence type="ECO:0000256" key="1">
    <source>
        <dbReference type="SAM" id="Phobius"/>
    </source>
</evidence>
<keyword evidence="1" id="KW-0812">Transmembrane</keyword>
<dbReference type="OrthoDB" id="9851403at2"/>
<keyword evidence="3" id="KW-1185">Reference proteome</keyword>
<name>A0A4R2EAX6_9BACT</name>
<dbReference type="Proteomes" id="UP000294830">
    <property type="component" value="Unassembled WGS sequence"/>
</dbReference>